<evidence type="ECO:0000259" key="8">
    <source>
        <dbReference type="PROSITE" id="PS50928"/>
    </source>
</evidence>
<evidence type="ECO:0000256" key="4">
    <source>
        <dbReference type="ARBA" id="ARBA00022692"/>
    </source>
</evidence>
<sequence length="310" mass="34624">MRHRKYPFIIGFLIAPVGLYALLMLWPYLQTFGYSLTDWSGESSVMHFVGLKNYTTLFSDSVFQQALLHNLLLLLLLPVITILLALFFAFMLNVGGRGGTGGVQGVRGSAAYRVVFFFPQLLSIAILTVMFEGVFRSDASGLLNGILVKLGLENAQNPIEWLNDPNTVLWTVLAVTVWWWVGFYLVYFSAAMQAIPKDIYEAALLDGAGRVHTFFRITLPLLWDSLQTAWVYLAIVAMDFFAQVSTLTPGVAYGGGPDYHSEVLSTYLMRNFLYYGKSGYACAMGVVILFLTLIVSLVALRSTRRGRIEF</sequence>
<feature type="transmembrane region" description="Helical" evidence="7">
    <location>
        <begin position="272"/>
        <end position="300"/>
    </location>
</feature>
<dbReference type="InterPro" id="IPR051393">
    <property type="entry name" value="ABC_transporter_permease"/>
</dbReference>
<dbReference type="PANTHER" id="PTHR30193:SF41">
    <property type="entry name" value="DIACETYLCHITOBIOSE UPTAKE SYSTEM PERMEASE PROTEIN NGCF"/>
    <property type="match status" value="1"/>
</dbReference>
<evidence type="ECO:0000256" key="1">
    <source>
        <dbReference type="ARBA" id="ARBA00004651"/>
    </source>
</evidence>
<dbReference type="InterPro" id="IPR035906">
    <property type="entry name" value="MetI-like_sf"/>
</dbReference>
<dbReference type="PANTHER" id="PTHR30193">
    <property type="entry name" value="ABC TRANSPORTER PERMEASE PROTEIN"/>
    <property type="match status" value="1"/>
</dbReference>
<proteinExistence type="inferred from homology"/>
<feature type="transmembrane region" description="Helical" evidence="7">
    <location>
        <begin position="168"/>
        <end position="187"/>
    </location>
</feature>
<feature type="transmembrane region" description="Helical" evidence="7">
    <location>
        <begin position="229"/>
        <end position="252"/>
    </location>
</feature>
<dbReference type="Proteomes" id="UP001057702">
    <property type="component" value="Unassembled WGS sequence"/>
</dbReference>
<dbReference type="InterPro" id="IPR000515">
    <property type="entry name" value="MetI-like"/>
</dbReference>
<dbReference type="PROSITE" id="PS50928">
    <property type="entry name" value="ABC_TM1"/>
    <property type="match status" value="1"/>
</dbReference>
<comment type="similarity">
    <text evidence="7">Belongs to the binding-protein-dependent transport system permease family.</text>
</comment>
<keyword evidence="10" id="KW-1185">Reference proteome</keyword>
<reference evidence="9" key="1">
    <citation type="submission" date="2022-06" db="EMBL/GenBank/DDBJ databases">
        <title>Draft genome sequence of Streptomyces sp. RB6PN25 isolated from peat swamp forest in Thailand.</title>
        <authorList>
            <person name="Duangmal K."/>
            <person name="Klaysubun C."/>
        </authorList>
    </citation>
    <scope>NUCLEOTIDE SEQUENCE</scope>
    <source>
        <strain evidence="9">RB6PN25</strain>
    </source>
</reference>
<gene>
    <name evidence="9" type="ORF">NGB36_21225</name>
</gene>
<dbReference type="RefSeq" id="WP_255921976.1">
    <property type="nucleotide sequence ID" value="NZ_JANFNG010000018.1"/>
</dbReference>
<keyword evidence="3" id="KW-1003">Cell membrane</keyword>
<keyword evidence="5 7" id="KW-1133">Transmembrane helix</keyword>
<feature type="transmembrane region" description="Helical" evidence="7">
    <location>
        <begin position="67"/>
        <end position="90"/>
    </location>
</feature>
<evidence type="ECO:0000256" key="3">
    <source>
        <dbReference type="ARBA" id="ARBA00022475"/>
    </source>
</evidence>
<feature type="transmembrane region" description="Helical" evidence="7">
    <location>
        <begin position="110"/>
        <end position="131"/>
    </location>
</feature>
<keyword evidence="2 7" id="KW-0813">Transport</keyword>
<dbReference type="SUPFAM" id="SSF161098">
    <property type="entry name" value="MetI-like"/>
    <property type="match status" value="1"/>
</dbReference>
<evidence type="ECO:0000256" key="6">
    <source>
        <dbReference type="ARBA" id="ARBA00023136"/>
    </source>
</evidence>
<evidence type="ECO:0000313" key="10">
    <source>
        <dbReference type="Proteomes" id="UP001057702"/>
    </source>
</evidence>
<comment type="caution">
    <text evidence="9">The sequence shown here is derived from an EMBL/GenBank/DDBJ whole genome shotgun (WGS) entry which is preliminary data.</text>
</comment>
<protein>
    <submittedName>
        <fullName evidence="9">Sugar ABC transporter permease</fullName>
    </submittedName>
</protein>
<feature type="domain" description="ABC transmembrane type-1" evidence="8">
    <location>
        <begin position="67"/>
        <end position="299"/>
    </location>
</feature>
<evidence type="ECO:0000256" key="7">
    <source>
        <dbReference type="RuleBase" id="RU363032"/>
    </source>
</evidence>
<evidence type="ECO:0000256" key="2">
    <source>
        <dbReference type="ARBA" id="ARBA00022448"/>
    </source>
</evidence>
<keyword evidence="4 7" id="KW-0812">Transmembrane</keyword>
<evidence type="ECO:0000256" key="5">
    <source>
        <dbReference type="ARBA" id="ARBA00022989"/>
    </source>
</evidence>
<keyword evidence="6 7" id="KW-0472">Membrane</keyword>
<dbReference type="CDD" id="cd06261">
    <property type="entry name" value="TM_PBP2"/>
    <property type="match status" value="1"/>
</dbReference>
<organism evidence="9 10">
    <name type="scientific">Streptomyces humicola</name>
    <dbReference type="NCBI Taxonomy" id="2953240"/>
    <lineage>
        <taxon>Bacteria</taxon>
        <taxon>Bacillati</taxon>
        <taxon>Actinomycetota</taxon>
        <taxon>Actinomycetes</taxon>
        <taxon>Kitasatosporales</taxon>
        <taxon>Streptomycetaceae</taxon>
        <taxon>Streptomyces</taxon>
    </lineage>
</organism>
<accession>A0ABT1PZG2</accession>
<dbReference type="EMBL" id="JANFNG010000018">
    <property type="protein sequence ID" value="MCQ4083058.1"/>
    <property type="molecule type" value="Genomic_DNA"/>
</dbReference>
<evidence type="ECO:0000313" key="9">
    <source>
        <dbReference type="EMBL" id="MCQ4083058.1"/>
    </source>
</evidence>
<dbReference type="Gene3D" id="1.10.3720.10">
    <property type="entry name" value="MetI-like"/>
    <property type="match status" value="1"/>
</dbReference>
<dbReference type="Pfam" id="PF00528">
    <property type="entry name" value="BPD_transp_1"/>
    <property type="match status" value="1"/>
</dbReference>
<feature type="transmembrane region" description="Helical" evidence="7">
    <location>
        <begin position="7"/>
        <end position="29"/>
    </location>
</feature>
<comment type="subcellular location">
    <subcellularLocation>
        <location evidence="1 7">Cell membrane</location>
        <topology evidence="1 7">Multi-pass membrane protein</topology>
    </subcellularLocation>
</comment>
<name>A0ABT1PZG2_9ACTN</name>